<dbReference type="SUPFAM" id="SSF53850">
    <property type="entry name" value="Periplasmic binding protein-like II"/>
    <property type="match status" value="1"/>
</dbReference>
<evidence type="ECO:0000259" key="3">
    <source>
        <dbReference type="Pfam" id="PF12849"/>
    </source>
</evidence>
<dbReference type="InParanoid" id="E3JB52"/>
<dbReference type="InterPro" id="IPR024370">
    <property type="entry name" value="PBP_domain"/>
</dbReference>
<keyword evidence="1" id="KW-0732">Signal</keyword>
<dbReference type="Proteomes" id="UP000002484">
    <property type="component" value="Chromosome"/>
</dbReference>
<accession>E3JB52</accession>
<feature type="domain" description="PBP" evidence="3">
    <location>
        <begin position="207"/>
        <end position="463"/>
    </location>
</feature>
<dbReference type="eggNOG" id="COG0226">
    <property type="taxonomic scope" value="Bacteria"/>
</dbReference>
<dbReference type="PANTHER" id="PTHR30570">
    <property type="entry name" value="PERIPLASMIC PHOSPHATE BINDING COMPONENT OF PHOSPHATE ABC TRANSPORTER"/>
    <property type="match status" value="1"/>
</dbReference>
<dbReference type="PANTHER" id="PTHR30570:SF1">
    <property type="entry name" value="PHOSPHATE-BINDING PROTEIN PSTS"/>
    <property type="match status" value="1"/>
</dbReference>
<evidence type="ECO:0000256" key="2">
    <source>
        <dbReference type="SAM" id="Phobius"/>
    </source>
</evidence>
<dbReference type="RefSeq" id="WP_013427784.1">
    <property type="nucleotide sequence ID" value="NC_014666.1"/>
</dbReference>
<reference evidence="4 5" key="1">
    <citation type="submission" date="2010-10" db="EMBL/GenBank/DDBJ databases">
        <title>Complete sequence of Frankia sp. EuI1c.</title>
        <authorList>
            <consortium name="US DOE Joint Genome Institute"/>
            <person name="Lucas S."/>
            <person name="Copeland A."/>
            <person name="Lapidus A."/>
            <person name="Cheng J.-F."/>
            <person name="Bruce D."/>
            <person name="Goodwin L."/>
            <person name="Pitluck S."/>
            <person name="Chertkov O."/>
            <person name="Detter J.C."/>
            <person name="Han C."/>
            <person name="Tapia R."/>
            <person name="Land M."/>
            <person name="Hauser L."/>
            <person name="Jeffries C."/>
            <person name="Kyrpides N."/>
            <person name="Ivanova N."/>
            <person name="Mikhailova N."/>
            <person name="Beauchemin N."/>
            <person name="Sen A."/>
            <person name="Sur S.A."/>
            <person name="Gtari M."/>
            <person name="Wall L."/>
            <person name="Tisa L."/>
            <person name="Woyke T."/>
        </authorList>
    </citation>
    <scope>NUCLEOTIDE SEQUENCE [LARGE SCALE GENOMIC DNA]</scope>
    <source>
        <strain evidence="5">DSM 45817 / CECT 9037 / EuI1c</strain>
    </source>
</reference>
<dbReference type="Pfam" id="PF12849">
    <property type="entry name" value="PBP_like_2"/>
    <property type="match status" value="1"/>
</dbReference>
<dbReference type="HOGENOM" id="CLU_031524_0_0_11"/>
<keyword evidence="5" id="KW-1185">Reference proteome</keyword>
<name>E3JB52_PSEI1</name>
<organism evidence="4 5">
    <name type="scientific">Pseudofrankia inefficax (strain DSM 45817 / CECT 9037 / DDB 130130 / EuI1c)</name>
    <name type="common">Frankia inefficax</name>
    <dbReference type="NCBI Taxonomy" id="298654"/>
    <lineage>
        <taxon>Bacteria</taxon>
        <taxon>Bacillati</taxon>
        <taxon>Actinomycetota</taxon>
        <taxon>Actinomycetes</taxon>
        <taxon>Frankiales</taxon>
        <taxon>Frankiaceae</taxon>
        <taxon>Pseudofrankia</taxon>
    </lineage>
</organism>
<dbReference type="InterPro" id="IPR050811">
    <property type="entry name" value="Phosphate_ABC_transporter"/>
</dbReference>
<dbReference type="OrthoDB" id="9790048at2"/>
<protein>
    <submittedName>
        <fullName evidence="4">Phosphate binding protein (Secreted protein)</fullName>
    </submittedName>
</protein>
<evidence type="ECO:0000313" key="4">
    <source>
        <dbReference type="EMBL" id="ADP84673.1"/>
    </source>
</evidence>
<sequence length="493" mass="53122">MIRNHLDTFISGLGLLATLAGWLVDRFLGDRRVVTYRVHLNSKIGVTPRSVASNFDFEIRHRGQPVPDGSLVLLRLKNAGRLDVSREDVSTESPITFTFPGRTVQAVQVVEPSPASLDRVIQPEFDGETVRIPQFELNRGNRFKLLVLLSGDRTEVGAGGYIRGGRVERDSDRRRNRGLVFGGLSLLLAGLLIGLLIVNHTGGTPSAIRCVRGELRIEGSTAFAPVVKSIADDYHHSCGNATLTVVADGSITGLRSVEGAGRANAGDAVTRLAMSDGAASGEFGSLVARPVAVVVFSLVVNQSTGVHDLTVAQVRDIYAGRVTNWKQIGGADLAIRIVSRGSESGTRGAFERRVLGTPEPAVSSNDCISKDRDPQAATIRCEFGTEATLLDEVSRTPGAIGYAERGAAATYQKVNEVKLGGWEADLSTVERGEYPFWEVEYFYTYGNPAGDSLLSAFLEYTTLDAAKNLLRADSFTPCVDRAKNLMTTLCAQH</sequence>
<gene>
    <name evidence="4" type="ordered locus">FraEuI1c_6703</name>
</gene>
<evidence type="ECO:0000313" key="5">
    <source>
        <dbReference type="Proteomes" id="UP000002484"/>
    </source>
</evidence>
<keyword evidence="2" id="KW-0812">Transmembrane</keyword>
<dbReference type="Gene3D" id="3.40.190.10">
    <property type="entry name" value="Periplasmic binding protein-like II"/>
    <property type="match status" value="2"/>
</dbReference>
<proteinExistence type="predicted"/>
<feature type="transmembrane region" description="Helical" evidence="2">
    <location>
        <begin position="179"/>
        <end position="198"/>
    </location>
</feature>
<dbReference type="KEGG" id="fri:FraEuI1c_6703"/>
<keyword evidence="2" id="KW-1133">Transmembrane helix</keyword>
<dbReference type="STRING" id="298654.FraEuI1c_6703"/>
<feature type="transmembrane region" description="Helical" evidence="2">
    <location>
        <begin position="6"/>
        <end position="24"/>
    </location>
</feature>
<evidence type="ECO:0000256" key="1">
    <source>
        <dbReference type="ARBA" id="ARBA00022729"/>
    </source>
</evidence>
<dbReference type="AlphaFoldDB" id="E3JB52"/>
<keyword evidence="2" id="KW-0472">Membrane</keyword>
<dbReference type="EMBL" id="CP002299">
    <property type="protein sequence ID" value="ADP84673.1"/>
    <property type="molecule type" value="Genomic_DNA"/>
</dbReference>